<comment type="caution">
    <text evidence="2">The sequence shown here is derived from an EMBL/GenBank/DDBJ whole genome shotgun (WGS) entry which is preliminary data.</text>
</comment>
<name>A0A645IV30_9ZZZZ</name>
<evidence type="ECO:0000313" key="2">
    <source>
        <dbReference type="EMBL" id="MPN54997.1"/>
    </source>
</evidence>
<feature type="region of interest" description="Disordered" evidence="1">
    <location>
        <begin position="1"/>
        <end position="70"/>
    </location>
</feature>
<evidence type="ECO:0000256" key="1">
    <source>
        <dbReference type="SAM" id="MobiDB-lite"/>
    </source>
</evidence>
<dbReference type="EMBL" id="VSSQ01123769">
    <property type="protein sequence ID" value="MPN54997.1"/>
    <property type="molecule type" value="Genomic_DNA"/>
</dbReference>
<feature type="compositionally biased region" description="Basic and acidic residues" evidence="1">
    <location>
        <begin position="14"/>
        <end position="25"/>
    </location>
</feature>
<dbReference type="AlphaFoldDB" id="A0A645IV30"/>
<protein>
    <submittedName>
        <fullName evidence="2">Uncharacterized protein</fullName>
    </submittedName>
</protein>
<sequence>MGAAHIPDQAGEAPHQDGDNDDGKHAANTGGNRFGEGDEGHGASKAADQAGQDGTAEQNHQHIDAGNSQS</sequence>
<reference evidence="2" key="1">
    <citation type="submission" date="2019-08" db="EMBL/GenBank/DDBJ databases">
        <authorList>
            <person name="Kucharzyk K."/>
            <person name="Murdoch R.W."/>
            <person name="Higgins S."/>
            <person name="Loffler F."/>
        </authorList>
    </citation>
    <scope>NUCLEOTIDE SEQUENCE</scope>
</reference>
<proteinExistence type="predicted"/>
<organism evidence="2">
    <name type="scientific">bioreactor metagenome</name>
    <dbReference type="NCBI Taxonomy" id="1076179"/>
    <lineage>
        <taxon>unclassified sequences</taxon>
        <taxon>metagenomes</taxon>
        <taxon>ecological metagenomes</taxon>
    </lineage>
</organism>
<accession>A0A645IV30</accession>
<gene>
    <name evidence="2" type="ORF">SDC9_202676</name>
</gene>